<comment type="catalytic activity">
    <reaction evidence="11">
        <text>Preferential cleavage at 371-Gly-Ser-Arg-|-Trp-374 of glycoprotein gp43 in Xenopus laevis coelemic egg envelope to yield gp41.</text>
        <dbReference type="EC" id="3.4.21.120"/>
    </reaction>
</comment>
<keyword evidence="10" id="KW-0325">Glycoprotein</keyword>
<comment type="caution">
    <text evidence="15">Lacks conserved residue(s) required for the propagation of feature annotation.</text>
</comment>
<dbReference type="InterPro" id="IPR043504">
    <property type="entry name" value="Peptidase_S1_PA_chymotrypsin"/>
</dbReference>
<dbReference type="PROSITE" id="PS50240">
    <property type="entry name" value="TRYPSIN_DOM"/>
    <property type="match status" value="1"/>
</dbReference>
<keyword evidence="5 13" id="KW-0720">Serine protease</keyword>
<accession>A0A8C5PQQ2</accession>
<dbReference type="GO" id="GO:0004252">
    <property type="term" value="F:serine-type endopeptidase activity"/>
    <property type="evidence" value="ECO:0007669"/>
    <property type="project" value="InterPro"/>
</dbReference>
<dbReference type="SUPFAM" id="SSF82671">
    <property type="entry name" value="SEA domain"/>
    <property type="match status" value="1"/>
</dbReference>
<dbReference type="InterPro" id="IPR033116">
    <property type="entry name" value="TRYPSIN_SER"/>
</dbReference>
<dbReference type="InterPro" id="IPR000082">
    <property type="entry name" value="SEA_dom"/>
</dbReference>
<comment type="subcellular location">
    <subcellularLocation>
        <location evidence="1">Membrane</location>
        <topology evidence="1">Single-pass type II membrane protein</topology>
    </subcellularLocation>
</comment>
<dbReference type="FunFam" id="2.40.10.10:FF:000003">
    <property type="entry name" value="Transmembrane serine protease 3"/>
    <property type="match status" value="1"/>
</dbReference>
<dbReference type="InterPro" id="IPR001254">
    <property type="entry name" value="Trypsin_dom"/>
</dbReference>
<dbReference type="Pfam" id="PF01390">
    <property type="entry name" value="SEA"/>
    <property type="match status" value="1"/>
</dbReference>
<dbReference type="SMART" id="SM00020">
    <property type="entry name" value="Tryp_SPc"/>
    <property type="match status" value="1"/>
</dbReference>
<dbReference type="FunFam" id="2.60.120.290:FF:000005">
    <property type="entry name" value="Procollagen C-endopeptidase enhancer 1"/>
    <property type="match status" value="1"/>
</dbReference>
<reference evidence="20" key="2">
    <citation type="submission" date="2025-09" db="UniProtKB">
        <authorList>
            <consortium name="Ensembl"/>
        </authorList>
    </citation>
    <scope>IDENTIFICATION</scope>
</reference>
<evidence type="ECO:0000256" key="4">
    <source>
        <dbReference type="ARBA" id="ARBA00022801"/>
    </source>
</evidence>
<dbReference type="SMART" id="SM00042">
    <property type="entry name" value="CUB"/>
    <property type="match status" value="2"/>
</dbReference>
<dbReference type="InterPro" id="IPR000859">
    <property type="entry name" value="CUB_dom"/>
</dbReference>
<sequence>MRNSDPNPRYSNRPQSMNGYEEAVEFLPATDTKKVEKRGPKVKFVILGVVIAAALISLMVGLLVWHFAYRMARVQKVYTGNLRITNYVFKDAYENSSTTDFNDLAGKVTDMLKNLYTSNPDIAPHFSECRVTAFSEGSVLAYYWSEFSVPAYQEAKLDNAVLELKIQTVNLRQRTVLSVDSFEAYPVDAQLARTFRTSSCSYFLHAKPGEVTKFFTPGFPNTAYPPNMRCQWTLRADAGHVIRLNFKTFKMDICKTPAGDYVKLYDSLSIAENRLMMTLCGSYPPSYNLTFFSSQNVMMVTLVTDDKGRQPGFMAQFTQVPMTTLCGGMIRDSGGVITSPFYPAHYQANRECVWDIQVPGNKLVKLRFNMFYLMEPNNSDATCPKDYVEVNSKKYCGEKQSFVVSSDNNKMTVRFRSDLSYTDTGFTADYISYDAQNPCPDQFTCNDRKCINKARRCDGWNDCGDFSDELECTCTETQFRCVKSQICKPKYFLCDGVNDCGDNSDEANCGCPDNTFQCANKKCVPQAQKCDQTDNCGDGSDELGCPAVVPNSCSDLAYKCKNNECITKSNPECDSVKDCSDGSDEDTDTCNCGRRPYSRKTRIVGGVNADTGEFPWQVSLHAKNTGHACGASVVSPTILLSAAHCFQDAQGVRYSDPSLWTAYLGLHNQATRTTSTDVQQRSIKRIVAHKYFNDFSYDNDIAMLELSSPVTYSDFIQPICIPEKTHNFPVGKSLWVTGWGALTEGGSGASILQKAEIRIINYNECNQLLENQLTQRMICAGFVSGGIDACQGDSGGPLSSLESNNKMYLAGIVSWGDGCARRNKPGVYTNVTQLRDWIKQNAGL</sequence>
<dbReference type="InterPro" id="IPR036364">
    <property type="entry name" value="SEA_dom_sf"/>
</dbReference>
<dbReference type="PRINTS" id="PR00261">
    <property type="entry name" value="LDLRECEPTOR"/>
</dbReference>
<evidence type="ECO:0000313" key="20">
    <source>
        <dbReference type="Ensembl" id="ENSLLEP00000026227.1"/>
    </source>
</evidence>
<dbReference type="InterPro" id="IPR036055">
    <property type="entry name" value="LDL_receptor-like_sf"/>
</dbReference>
<dbReference type="PROSITE" id="PS00134">
    <property type="entry name" value="TRYPSIN_HIS"/>
    <property type="match status" value="1"/>
</dbReference>
<dbReference type="InterPro" id="IPR009003">
    <property type="entry name" value="Peptidase_S1_PA"/>
</dbReference>
<dbReference type="GO" id="GO:0016020">
    <property type="term" value="C:membrane"/>
    <property type="evidence" value="ECO:0007669"/>
    <property type="project" value="UniProtKB-SubCell"/>
</dbReference>
<evidence type="ECO:0000259" key="18">
    <source>
        <dbReference type="PROSITE" id="PS50024"/>
    </source>
</evidence>
<feature type="active site" description="Charge relay system" evidence="14">
    <location>
        <position position="700"/>
    </location>
</feature>
<dbReference type="FunFam" id="4.10.400.10:FF:000119">
    <property type="entry name" value="Suppressor of tumorigenicity 14 protein homolog"/>
    <property type="match status" value="1"/>
</dbReference>
<dbReference type="Gene3D" id="2.40.10.10">
    <property type="entry name" value="Trypsin-like serine proteases"/>
    <property type="match status" value="2"/>
</dbReference>
<evidence type="ECO:0000256" key="2">
    <source>
        <dbReference type="ARBA" id="ARBA00022670"/>
    </source>
</evidence>
<proteinExistence type="inferred from homology"/>
<keyword evidence="2 13" id="KW-0645">Protease</keyword>
<comment type="similarity">
    <text evidence="13">Belongs to the peptidase S1 family.</text>
</comment>
<feature type="disulfide bond" evidence="15">
    <location>
        <begin position="518"/>
        <end position="536"/>
    </location>
</feature>
<dbReference type="CDD" id="cd00041">
    <property type="entry name" value="CUB"/>
    <property type="match status" value="2"/>
</dbReference>
<dbReference type="InterPro" id="IPR002172">
    <property type="entry name" value="LDrepeatLR_classA_rpt"/>
</dbReference>
<evidence type="ECO:0000256" key="12">
    <source>
        <dbReference type="ARBA" id="ARBA00055017"/>
    </source>
</evidence>
<evidence type="ECO:0000256" key="9">
    <source>
        <dbReference type="ARBA" id="ARBA00023157"/>
    </source>
</evidence>
<evidence type="ECO:0000256" key="16">
    <source>
        <dbReference type="SAM" id="Phobius"/>
    </source>
</evidence>
<keyword evidence="4 13" id="KW-0378">Hydrolase</keyword>
<dbReference type="CDD" id="cd00190">
    <property type="entry name" value="Tryp_SPc"/>
    <property type="match status" value="1"/>
</dbReference>
<dbReference type="SUPFAM" id="SSF49854">
    <property type="entry name" value="Spermadhesin, CUB domain"/>
    <property type="match status" value="2"/>
</dbReference>
<evidence type="ECO:0000256" key="10">
    <source>
        <dbReference type="ARBA" id="ARBA00023180"/>
    </source>
</evidence>
<feature type="domain" description="CUB" evidence="17">
    <location>
        <begin position="326"/>
        <end position="433"/>
    </location>
</feature>
<dbReference type="PANTHER" id="PTHR24252">
    <property type="entry name" value="ACROSIN-RELATED"/>
    <property type="match status" value="1"/>
</dbReference>
<feature type="transmembrane region" description="Helical" evidence="16">
    <location>
        <begin position="44"/>
        <end position="68"/>
    </location>
</feature>
<name>A0A8C5PQQ2_9ANUR</name>
<dbReference type="EC" id="3.4.21.109" evidence="13"/>
<dbReference type="AlphaFoldDB" id="A0A8C5PQQ2"/>
<feature type="disulfide bond" evidence="15">
    <location>
        <begin position="553"/>
        <end position="565"/>
    </location>
</feature>
<dbReference type="GO" id="GO:0006508">
    <property type="term" value="P:proteolysis"/>
    <property type="evidence" value="ECO:0007669"/>
    <property type="project" value="UniProtKB-KW"/>
</dbReference>
<dbReference type="Pfam" id="PF00089">
    <property type="entry name" value="Trypsin"/>
    <property type="match status" value="1"/>
</dbReference>
<comment type="function">
    <text evidence="12">Mediates gamete interaction by affecting the vitelline coat.</text>
</comment>
<evidence type="ECO:0000256" key="8">
    <source>
        <dbReference type="ARBA" id="ARBA00023136"/>
    </source>
</evidence>
<feature type="active site" description="Charge relay system" evidence="14">
    <location>
        <position position="794"/>
    </location>
</feature>
<comment type="catalytic activity">
    <reaction evidence="13">
        <text>Cleaves various synthetic substrates with Arg or Lys at the P1 position and prefers small side-chain amino acids, such as Ala and Gly, at the P2 position.</text>
        <dbReference type="EC" id="3.4.21.109"/>
    </reaction>
</comment>
<evidence type="ECO:0000256" key="7">
    <source>
        <dbReference type="ARBA" id="ARBA00022989"/>
    </source>
</evidence>
<evidence type="ECO:0000256" key="6">
    <source>
        <dbReference type="ARBA" id="ARBA00022968"/>
    </source>
</evidence>
<dbReference type="Proteomes" id="UP000694569">
    <property type="component" value="Unplaced"/>
</dbReference>
<evidence type="ECO:0000256" key="3">
    <source>
        <dbReference type="ARBA" id="ARBA00022692"/>
    </source>
</evidence>
<keyword evidence="7 16" id="KW-1133">Transmembrane helix</keyword>
<dbReference type="SUPFAM" id="SSF50494">
    <property type="entry name" value="Trypsin-like serine proteases"/>
    <property type="match status" value="1"/>
</dbReference>
<evidence type="ECO:0000256" key="14">
    <source>
        <dbReference type="PIRSR" id="PIRSR036370-1"/>
    </source>
</evidence>
<evidence type="ECO:0000259" key="17">
    <source>
        <dbReference type="PROSITE" id="PS01180"/>
    </source>
</evidence>
<feature type="disulfide bond" evidence="15">
    <location>
        <begin position="530"/>
        <end position="545"/>
    </location>
</feature>
<keyword evidence="21" id="KW-1185">Reference proteome</keyword>
<dbReference type="Gene3D" id="2.60.120.290">
    <property type="entry name" value="Spermadhesin, CUB domain"/>
    <property type="match status" value="2"/>
</dbReference>
<dbReference type="Ensembl" id="ENSLLET00000027232.1">
    <property type="protein sequence ID" value="ENSLLEP00000026227.1"/>
    <property type="gene ID" value="ENSLLEG00000016639.1"/>
</dbReference>
<dbReference type="SMART" id="SM00192">
    <property type="entry name" value="LDLa"/>
    <property type="match status" value="4"/>
</dbReference>
<keyword evidence="3 16" id="KW-0812">Transmembrane</keyword>
<dbReference type="GeneTree" id="ENSGT00940000155418"/>
<protein>
    <recommendedName>
        <fullName evidence="13">Suppressor of tumorigenicity 14 protein homolog</fullName>
        <ecNumber evidence="13">3.4.21.109</ecNumber>
    </recommendedName>
    <alternativeName>
        <fullName evidence="13">Serine protease 14</fullName>
    </alternativeName>
</protein>
<evidence type="ECO:0000256" key="15">
    <source>
        <dbReference type="PROSITE-ProRule" id="PRU00124"/>
    </source>
</evidence>
<dbReference type="FunFam" id="4.10.400.10:FF:000065">
    <property type="entry name" value="Transmembrane protease serine 7"/>
    <property type="match status" value="1"/>
</dbReference>
<feature type="disulfide bond" evidence="15">
    <location>
        <begin position="494"/>
        <end position="509"/>
    </location>
</feature>
<evidence type="ECO:0000256" key="1">
    <source>
        <dbReference type="ARBA" id="ARBA00004606"/>
    </source>
</evidence>
<reference evidence="20" key="1">
    <citation type="submission" date="2025-08" db="UniProtKB">
        <authorList>
            <consortium name="Ensembl"/>
        </authorList>
    </citation>
    <scope>IDENTIFICATION</scope>
</reference>
<dbReference type="SUPFAM" id="SSF57424">
    <property type="entry name" value="LDL receptor-like module"/>
    <property type="match status" value="4"/>
</dbReference>
<dbReference type="PROSITE" id="PS00135">
    <property type="entry name" value="TRYPSIN_SER"/>
    <property type="match status" value="1"/>
</dbReference>
<gene>
    <name evidence="20" type="primary">ST14</name>
</gene>
<organism evidence="20 21">
    <name type="scientific">Leptobrachium leishanense</name>
    <name type="common">Leishan spiny toad</name>
    <dbReference type="NCBI Taxonomy" id="445787"/>
    <lineage>
        <taxon>Eukaryota</taxon>
        <taxon>Metazoa</taxon>
        <taxon>Chordata</taxon>
        <taxon>Craniata</taxon>
        <taxon>Vertebrata</taxon>
        <taxon>Euteleostomi</taxon>
        <taxon>Amphibia</taxon>
        <taxon>Batrachia</taxon>
        <taxon>Anura</taxon>
        <taxon>Pelobatoidea</taxon>
        <taxon>Megophryidae</taxon>
        <taxon>Leptobrachium</taxon>
    </lineage>
</organism>
<dbReference type="InterPro" id="IPR035914">
    <property type="entry name" value="Sperma_CUB_dom_sf"/>
</dbReference>
<feature type="domain" description="Peptidase S1" evidence="19">
    <location>
        <begin position="603"/>
        <end position="843"/>
    </location>
</feature>
<dbReference type="Gene3D" id="4.10.400.10">
    <property type="entry name" value="Low-density Lipoprotein Receptor"/>
    <property type="match status" value="4"/>
</dbReference>
<dbReference type="PROSITE" id="PS01209">
    <property type="entry name" value="LDLRA_1"/>
    <property type="match status" value="2"/>
</dbReference>
<feature type="active site" description="Charge relay system" evidence="14">
    <location>
        <position position="644"/>
    </location>
</feature>
<feature type="disulfide bond" evidence="15">
    <location>
        <begin position="457"/>
        <end position="472"/>
    </location>
</feature>
<dbReference type="FunFam" id="2.60.120.290:FF:000036">
    <property type="entry name" value="Suppressor of tumorigenicity 14 protein homolog"/>
    <property type="match status" value="1"/>
</dbReference>
<dbReference type="InterPro" id="IPR023415">
    <property type="entry name" value="LDLR_class-A_CS"/>
</dbReference>
<dbReference type="OrthoDB" id="6380398at2759"/>
<evidence type="ECO:0000256" key="11">
    <source>
        <dbReference type="ARBA" id="ARBA00050866"/>
    </source>
</evidence>
<dbReference type="Pfam" id="PF00057">
    <property type="entry name" value="Ldl_recept_a"/>
    <property type="match status" value="3"/>
</dbReference>
<evidence type="ECO:0000259" key="19">
    <source>
        <dbReference type="PROSITE" id="PS50240"/>
    </source>
</evidence>
<evidence type="ECO:0000256" key="13">
    <source>
        <dbReference type="PIRNR" id="PIRNR036370"/>
    </source>
</evidence>
<dbReference type="PANTHER" id="PTHR24252:SF17">
    <property type="entry name" value="SUPPRESSOR OF TUMORIGENICITY 14 PROTEIN HOMOLOG-RELATED"/>
    <property type="match status" value="1"/>
</dbReference>
<keyword evidence="9 15" id="KW-1015">Disulfide bond</keyword>
<evidence type="ECO:0000313" key="21">
    <source>
        <dbReference type="Proteomes" id="UP000694569"/>
    </source>
</evidence>
<feature type="disulfide bond" evidence="15">
    <location>
        <begin position="511"/>
        <end position="523"/>
    </location>
</feature>
<keyword evidence="8 13" id="KW-0472">Membrane</keyword>
<dbReference type="InterPro" id="IPR018114">
    <property type="entry name" value="TRYPSIN_HIS"/>
</dbReference>
<feature type="disulfide bond" evidence="15">
    <location>
        <begin position="445"/>
        <end position="463"/>
    </location>
</feature>
<dbReference type="PIRSF" id="PIRSF036370">
    <property type="entry name" value="ST14"/>
    <property type="match status" value="1"/>
</dbReference>
<dbReference type="Gene3D" id="3.30.70.960">
    <property type="entry name" value="SEA domain"/>
    <property type="match status" value="1"/>
</dbReference>
<dbReference type="Pfam" id="PF00431">
    <property type="entry name" value="CUB"/>
    <property type="match status" value="2"/>
</dbReference>
<comment type="function">
    <text evidence="13">Exhibits trypsin-like activity as defined by cleavage of synthetic substrates with Arg or Lys as the P1 site.</text>
</comment>
<evidence type="ECO:0000256" key="5">
    <source>
        <dbReference type="ARBA" id="ARBA00022825"/>
    </source>
</evidence>
<dbReference type="PROSITE" id="PS50024">
    <property type="entry name" value="SEA"/>
    <property type="match status" value="1"/>
</dbReference>
<dbReference type="CDD" id="cd00112">
    <property type="entry name" value="LDLa"/>
    <property type="match status" value="4"/>
</dbReference>
<dbReference type="GO" id="GO:0009566">
    <property type="term" value="P:fertilization"/>
    <property type="evidence" value="ECO:0007669"/>
    <property type="project" value="UniProtKB-ARBA"/>
</dbReference>
<feature type="domain" description="CUB" evidence="17">
    <location>
        <begin position="200"/>
        <end position="320"/>
    </location>
</feature>
<keyword evidence="6" id="KW-0735">Signal-anchor</keyword>
<feature type="domain" description="SEA" evidence="18">
    <location>
        <begin position="74"/>
        <end position="189"/>
    </location>
</feature>
<dbReference type="PROSITE" id="PS50068">
    <property type="entry name" value="LDLRA_2"/>
    <property type="match status" value="4"/>
</dbReference>
<dbReference type="InterPro" id="IPR017051">
    <property type="entry name" value="Peptidase_S1A_matripase"/>
</dbReference>
<dbReference type="PROSITE" id="PS01180">
    <property type="entry name" value="CUB"/>
    <property type="match status" value="2"/>
</dbReference>